<protein>
    <submittedName>
        <fullName evidence="1">Uncharacterized protein</fullName>
    </submittedName>
</protein>
<sequence length="93" mass="11229">MSFQNPFNSIPVLNTVTLDVDNCEDDFEEFNEDNWLPSTMSNQQLWDENWDDTDNVDEDSFRSHKTKHFSKLIYVRVLFCFYEIITIPKWKLK</sequence>
<reference evidence="1" key="2">
    <citation type="journal article" date="2021" name="World Allergy Organ. J.">
        <title>Chromosome-level assembly of Dermatophagoides farinae genome and transcriptome reveals two novel allergens Der f 37 and Der f 39.</title>
        <authorList>
            <person name="Chen J."/>
            <person name="Cai Z."/>
            <person name="Fan D."/>
            <person name="Hu J."/>
            <person name="Hou Y."/>
            <person name="He Y."/>
            <person name="Zhang Z."/>
            <person name="Zhao Z."/>
            <person name="Gao P."/>
            <person name="Hu W."/>
            <person name="Sun J."/>
            <person name="Li J."/>
            <person name="Ji K."/>
        </authorList>
    </citation>
    <scope>NUCLEOTIDE SEQUENCE</scope>
    <source>
        <strain evidence="1">JKM2019</strain>
    </source>
</reference>
<gene>
    <name evidence="1" type="ORF">HUG17_7195</name>
</gene>
<accession>A0A9D4NRA3</accession>
<evidence type="ECO:0000313" key="1">
    <source>
        <dbReference type="EMBL" id="KAH7636989.1"/>
    </source>
</evidence>
<proteinExistence type="predicted"/>
<comment type="caution">
    <text evidence="1">The sequence shown here is derived from an EMBL/GenBank/DDBJ whole genome shotgun (WGS) entry which is preliminary data.</text>
</comment>
<reference evidence="1" key="1">
    <citation type="submission" date="2020-06" db="EMBL/GenBank/DDBJ databases">
        <authorList>
            <person name="Ji K."/>
            <person name="Li J."/>
        </authorList>
    </citation>
    <scope>NUCLEOTIDE SEQUENCE</scope>
    <source>
        <strain evidence="1">JKM2019</strain>
        <tissue evidence="1">Whole body</tissue>
    </source>
</reference>
<organism evidence="1">
    <name type="scientific">Dermatophagoides farinae</name>
    <name type="common">American house dust mite</name>
    <dbReference type="NCBI Taxonomy" id="6954"/>
    <lineage>
        <taxon>Eukaryota</taxon>
        <taxon>Metazoa</taxon>
        <taxon>Ecdysozoa</taxon>
        <taxon>Arthropoda</taxon>
        <taxon>Chelicerata</taxon>
        <taxon>Arachnida</taxon>
        <taxon>Acari</taxon>
        <taxon>Acariformes</taxon>
        <taxon>Sarcoptiformes</taxon>
        <taxon>Astigmata</taxon>
        <taxon>Psoroptidia</taxon>
        <taxon>Analgoidea</taxon>
        <taxon>Pyroglyphidae</taxon>
        <taxon>Dermatophagoidinae</taxon>
        <taxon>Dermatophagoides</taxon>
    </lineage>
</organism>
<dbReference type="EMBL" id="SDOV01000009">
    <property type="protein sequence ID" value="KAH7636989.1"/>
    <property type="molecule type" value="Genomic_DNA"/>
</dbReference>
<dbReference type="AlphaFoldDB" id="A0A9D4NRA3"/>
<dbReference type="Proteomes" id="UP000828236">
    <property type="component" value="Unassembled WGS sequence"/>
</dbReference>
<name>A0A9D4NRA3_DERFA</name>